<organism evidence="1 2">
    <name type="scientific">Candidatus Roizmanbacteria bacterium RIFCSPLOWO2_01_FULL_38_12</name>
    <dbReference type="NCBI Taxonomy" id="1802061"/>
    <lineage>
        <taxon>Bacteria</taxon>
        <taxon>Candidatus Roizmaniibacteriota</taxon>
    </lineage>
</organism>
<proteinExistence type="predicted"/>
<protein>
    <submittedName>
        <fullName evidence="1">Uncharacterized protein</fullName>
    </submittedName>
</protein>
<sequence>MGKKEKSSVESNSFAENVFPHTPVVFEPRSFQYIPTYVSPIALPETNARLLGIYNQGNTSGFEPLGQLISPLGISRDIRLHDSQSGKNFSVGGIGLTTVNDGQISVKDPRPDLTVEQYVGMFLDDPHAMTTLIIDEEGNLISKKNATPVGAYTIEGAEKKRQNTQTAERFLSGVALVPQVELICTDATLGLAGFVTSAPSQVFPAELVEQIGLNRLKGKKNHEKTAQTVFTRSLADLSRALCILHIQGFVHNQPSGNWGTVISGSEVSIILRDWATMQDIRNHNKTPMKEVKAFIIPITAQELARLSDVAHLIAGVEKYLLFLQNIPTDEKGRLALKDLFFKLRSQIPWLILRAYKQEKLSDRDLSPKGESPDIFLNTTIYNTLLDGLHLKIKNLPVNKD</sequence>
<dbReference type="AlphaFoldDB" id="A0A1F7IZ06"/>
<gene>
    <name evidence="1" type="ORF">A3A93_05245</name>
</gene>
<accession>A0A1F7IZ06</accession>
<name>A0A1F7IZ06_9BACT</name>
<evidence type="ECO:0000313" key="2">
    <source>
        <dbReference type="Proteomes" id="UP000177141"/>
    </source>
</evidence>
<dbReference type="EMBL" id="MGAL01000012">
    <property type="protein sequence ID" value="OGK48602.1"/>
    <property type="molecule type" value="Genomic_DNA"/>
</dbReference>
<evidence type="ECO:0000313" key="1">
    <source>
        <dbReference type="EMBL" id="OGK48602.1"/>
    </source>
</evidence>
<comment type="caution">
    <text evidence="1">The sequence shown here is derived from an EMBL/GenBank/DDBJ whole genome shotgun (WGS) entry which is preliminary data.</text>
</comment>
<reference evidence="1 2" key="1">
    <citation type="journal article" date="2016" name="Nat. Commun.">
        <title>Thousands of microbial genomes shed light on interconnected biogeochemical processes in an aquifer system.</title>
        <authorList>
            <person name="Anantharaman K."/>
            <person name="Brown C.T."/>
            <person name="Hug L.A."/>
            <person name="Sharon I."/>
            <person name="Castelle C.J."/>
            <person name="Probst A.J."/>
            <person name="Thomas B.C."/>
            <person name="Singh A."/>
            <person name="Wilkins M.J."/>
            <person name="Karaoz U."/>
            <person name="Brodie E.L."/>
            <person name="Williams K.H."/>
            <person name="Hubbard S.S."/>
            <person name="Banfield J.F."/>
        </authorList>
    </citation>
    <scope>NUCLEOTIDE SEQUENCE [LARGE SCALE GENOMIC DNA]</scope>
</reference>
<dbReference type="Proteomes" id="UP000177141">
    <property type="component" value="Unassembled WGS sequence"/>
</dbReference>